<sequence>MPAYVYTPLPPAEEVDGELDEGVLREDELDEELGYDAPDDNEHDDGGARDGEQDCDETDDGQGDDEWDEDEYWPKQLFTRLLTIYEGEFDDDIELDLEVVDLGQEKSSLPEYEVLSYVWGSEERPYTVFVGEHKGTIPITTNLDQALRHLRYPDRPRYMWIDGLCIDQGSTEERSRQVAYMSHIYWESPAVLVWLGPSADNSDLAMDTLEFMGSRIEVDWKLARITGVTKADEDLLGLGVENLPLSERQCIAILTLMQRPWFERIWIRQEVFKADDMSSVMCGSRAVSWGDFRRGLYCCIQHQAPSAITGNQRKEWWARCTLLRSVIHPNTTSLLWLRFVSLGSRCTDPRDRIYGLLGLLDNEEQELDIVPDYSKTAPEVFQDVALLYLEALENLDLLRACGRDYTEAPPPDHVRSPIPSWVPDWSVPQDVPRPLRLYRVFCPFKACTKYLRDGILRAAGTLNGTVQEFIELDVSNTKTLAASIRALVPGDATDKAYPGGGNMWDAYRIALCAEYFGDRTEPPDVEVHKFSHLSLSIQGSKEAIGTVMAAESLPKNNFLHLVYEWNKIGKFFTTREGYIGWGPKATREGDQIVSLLGFDLPVMIRHSSDLDGKYFEVLGPCYLQGFMFGEAFLGPLPDWLQPVYHVGKTSLPEFHDSKTGEIAVEDPRLSSLPVDLGDFREEREVGWILRLDIGPEIWRARGVEVVDFDLI</sequence>
<feature type="compositionally biased region" description="Acidic residues" evidence="1">
    <location>
        <begin position="13"/>
        <end position="43"/>
    </location>
</feature>
<protein>
    <recommendedName>
        <fullName evidence="2">Heterokaryon incompatibility domain-containing protein</fullName>
    </recommendedName>
</protein>
<evidence type="ECO:0000259" key="2">
    <source>
        <dbReference type="Pfam" id="PF06985"/>
    </source>
</evidence>
<dbReference type="Pfam" id="PF06985">
    <property type="entry name" value="HET"/>
    <property type="match status" value="1"/>
</dbReference>
<evidence type="ECO:0000256" key="1">
    <source>
        <dbReference type="SAM" id="MobiDB-lite"/>
    </source>
</evidence>
<dbReference type="PANTHER" id="PTHR24148:SF82">
    <property type="entry name" value="HETEROKARYON INCOMPATIBILITY DOMAIN-CONTAINING PROTEIN"/>
    <property type="match status" value="1"/>
</dbReference>
<dbReference type="InterPro" id="IPR052895">
    <property type="entry name" value="HetReg/Transcr_Mod"/>
</dbReference>
<evidence type="ECO:0000313" key="3">
    <source>
        <dbReference type="EMBL" id="ROV97426.1"/>
    </source>
</evidence>
<dbReference type="Proteomes" id="UP000283895">
    <property type="component" value="Unassembled WGS sequence"/>
</dbReference>
<evidence type="ECO:0000313" key="4">
    <source>
        <dbReference type="Proteomes" id="UP000283895"/>
    </source>
</evidence>
<gene>
    <name evidence="3" type="ORF">VMCG_06873</name>
</gene>
<organism evidence="3 4">
    <name type="scientific">Cytospora schulzeri</name>
    <dbReference type="NCBI Taxonomy" id="448051"/>
    <lineage>
        <taxon>Eukaryota</taxon>
        <taxon>Fungi</taxon>
        <taxon>Dikarya</taxon>
        <taxon>Ascomycota</taxon>
        <taxon>Pezizomycotina</taxon>
        <taxon>Sordariomycetes</taxon>
        <taxon>Sordariomycetidae</taxon>
        <taxon>Diaporthales</taxon>
        <taxon>Cytosporaceae</taxon>
        <taxon>Cytospora</taxon>
    </lineage>
</organism>
<name>A0A423W280_9PEZI</name>
<comment type="caution">
    <text evidence="3">The sequence shown here is derived from an EMBL/GenBank/DDBJ whole genome shotgun (WGS) entry which is preliminary data.</text>
</comment>
<dbReference type="STRING" id="356882.A0A423W280"/>
<dbReference type="PANTHER" id="PTHR24148">
    <property type="entry name" value="ANKYRIN REPEAT DOMAIN-CONTAINING PROTEIN 39 HOMOLOG-RELATED"/>
    <property type="match status" value="1"/>
</dbReference>
<feature type="compositionally biased region" description="Acidic residues" evidence="1">
    <location>
        <begin position="53"/>
        <end position="70"/>
    </location>
</feature>
<dbReference type="InterPro" id="IPR010730">
    <property type="entry name" value="HET"/>
</dbReference>
<accession>A0A423W280</accession>
<dbReference type="OrthoDB" id="4850726at2759"/>
<feature type="domain" description="Heterokaryon incompatibility" evidence="2">
    <location>
        <begin position="112"/>
        <end position="270"/>
    </location>
</feature>
<dbReference type="AlphaFoldDB" id="A0A423W280"/>
<keyword evidence="4" id="KW-1185">Reference proteome</keyword>
<proteinExistence type="predicted"/>
<feature type="region of interest" description="Disordered" evidence="1">
    <location>
        <begin position="1"/>
        <end position="70"/>
    </location>
</feature>
<dbReference type="Pfam" id="PF26639">
    <property type="entry name" value="Het-6_barrel"/>
    <property type="match status" value="1"/>
</dbReference>
<reference evidence="3 4" key="1">
    <citation type="submission" date="2015-09" db="EMBL/GenBank/DDBJ databases">
        <title>Host preference determinants of Valsa canker pathogens revealed by comparative genomics.</title>
        <authorList>
            <person name="Yin Z."/>
            <person name="Huang L."/>
        </authorList>
    </citation>
    <scope>NUCLEOTIDE SEQUENCE [LARGE SCALE GENOMIC DNA]</scope>
    <source>
        <strain evidence="3 4">03-1</strain>
    </source>
</reference>
<dbReference type="EMBL" id="LKEA01000029">
    <property type="protein sequence ID" value="ROV97426.1"/>
    <property type="molecule type" value="Genomic_DNA"/>
</dbReference>